<dbReference type="GO" id="GO:0008716">
    <property type="term" value="F:D-alanine-D-alanine ligase activity"/>
    <property type="evidence" value="ECO:0007669"/>
    <property type="project" value="UniProtKB-EC"/>
</dbReference>
<dbReference type="PIRSF" id="PIRSF039102">
    <property type="entry name" value="Ddl/VanB"/>
    <property type="match status" value="1"/>
</dbReference>
<keyword evidence="5" id="KW-0479">Metal-binding</keyword>
<accession>A0ABS4NFA1</accession>
<evidence type="ECO:0000256" key="14">
    <source>
        <dbReference type="PROSITE-ProRule" id="PRU00409"/>
    </source>
</evidence>
<dbReference type="PANTHER" id="PTHR23132">
    <property type="entry name" value="D-ALANINE--D-ALANINE LIGASE"/>
    <property type="match status" value="1"/>
</dbReference>
<evidence type="ECO:0000256" key="7">
    <source>
        <dbReference type="ARBA" id="ARBA00022840"/>
    </source>
</evidence>
<evidence type="ECO:0000256" key="6">
    <source>
        <dbReference type="ARBA" id="ARBA00022741"/>
    </source>
</evidence>
<dbReference type="Gene3D" id="3.40.50.20">
    <property type="match status" value="1"/>
</dbReference>
<dbReference type="SUPFAM" id="SSF52440">
    <property type="entry name" value="PreATP-grasp domain"/>
    <property type="match status" value="1"/>
</dbReference>
<dbReference type="InterPro" id="IPR011127">
    <property type="entry name" value="Dala_Dala_lig_N"/>
</dbReference>
<feature type="domain" description="ATP-grasp" evidence="15">
    <location>
        <begin position="141"/>
        <end position="349"/>
    </location>
</feature>
<comment type="catalytic activity">
    <reaction evidence="13">
        <text>2 D-alanine + ATP = D-alanyl-D-alanine + ADP + phosphate + H(+)</text>
        <dbReference type="Rhea" id="RHEA:11224"/>
        <dbReference type="ChEBI" id="CHEBI:15378"/>
        <dbReference type="ChEBI" id="CHEBI:30616"/>
        <dbReference type="ChEBI" id="CHEBI:43474"/>
        <dbReference type="ChEBI" id="CHEBI:57416"/>
        <dbReference type="ChEBI" id="CHEBI:57822"/>
        <dbReference type="ChEBI" id="CHEBI:456216"/>
        <dbReference type="EC" id="6.3.2.4"/>
    </reaction>
</comment>
<dbReference type="InterPro" id="IPR011761">
    <property type="entry name" value="ATP-grasp"/>
</dbReference>
<evidence type="ECO:0000259" key="15">
    <source>
        <dbReference type="PROSITE" id="PS50975"/>
    </source>
</evidence>
<keyword evidence="9 13" id="KW-0133">Cell shape</keyword>
<keyword evidence="8" id="KW-0460">Magnesium</keyword>
<dbReference type="NCBIfam" id="NF002528">
    <property type="entry name" value="PRK01966.1-4"/>
    <property type="match status" value="1"/>
</dbReference>
<name>A0ABS4NFA1_9THEO</name>
<comment type="cofactor">
    <cofactor evidence="1">
        <name>Mn(2+)</name>
        <dbReference type="ChEBI" id="CHEBI:29035"/>
    </cofactor>
</comment>
<evidence type="ECO:0000256" key="8">
    <source>
        <dbReference type="ARBA" id="ARBA00022842"/>
    </source>
</evidence>
<dbReference type="PROSITE" id="PS50975">
    <property type="entry name" value="ATP_GRASP"/>
    <property type="match status" value="1"/>
</dbReference>
<keyword evidence="11" id="KW-0464">Manganese</keyword>
<keyword evidence="4 13" id="KW-0436">Ligase</keyword>
<evidence type="ECO:0000256" key="12">
    <source>
        <dbReference type="ARBA" id="ARBA00023316"/>
    </source>
</evidence>
<keyword evidence="17" id="KW-1185">Reference proteome</keyword>
<evidence type="ECO:0000256" key="13">
    <source>
        <dbReference type="HAMAP-Rule" id="MF_00047"/>
    </source>
</evidence>
<evidence type="ECO:0000256" key="2">
    <source>
        <dbReference type="ARBA" id="ARBA00001946"/>
    </source>
</evidence>
<keyword evidence="13" id="KW-0963">Cytoplasm</keyword>
<dbReference type="PROSITE" id="PS00843">
    <property type="entry name" value="DALA_DALA_LIGASE_1"/>
    <property type="match status" value="1"/>
</dbReference>
<dbReference type="HAMAP" id="MF_00047">
    <property type="entry name" value="Dala_Dala_lig"/>
    <property type="match status" value="1"/>
</dbReference>
<dbReference type="Gene3D" id="3.30.1490.20">
    <property type="entry name" value="ATP-grasp fold, A domain"/>
    <property type="match status" value="1"/>
</dbReference>
<dbReference type="Proteomes" id="UP001166402">
    <property type="component" value="Unassembled WGS sequence"/>
</dbReference>
<dbReference type="InterPro" id="IPR000291">
    <property type="entry name" value="D-Ala_lig_Van_CS"/>
</dbReference>
<dbReference type="NCBIfam" id="NF002378">
    <property type="entry name" value="PRK01372.1"/>
    <property type="match status" value="1"/>
</dbReference>
<keyword evidence="7 14" id="KW-0067">ATP-binding</keyword>
<dbReference type="EMBL" id="JAGGLT010000019">
    <property type="protein sequence ID" value="MBP2072320.1"/>
    <property type="molecule type" value="Genomic_DNA"/>
</dbReference>
<evidence type="ECO:0000256" key="4">
    <source>
        <dbReference type="ARBA" id="ARBA00022598"/>
    </source>
</evidence>
<evidence type="ECO:0000256" key="9">
    <source>
        <dbReference type="ARBA" id="ARBA00022960"/>
    </source>
</evidence>
<dbReference type="Pfam" id="PF01820">
    <property type="entry name" value="Dala_Dala_lig_N"/>
    <property type="match status" value="1"/>
</dbReference>
<comment type="pathway">
    <text evidence="13">Cell wall biogenesis; peptidoglycan biosynthesis.</text>
</comment>
<dbReference type="PROSITE" id="PS00844">
    <property type="entry name" value="DALA_DALA_LIGASE_2"/>
    <property type="match status" value="1"/>
</dbReference>
<organism evidence="16 17">
    <name type="scientific">Thermoanaerobacterium butyriciformans</name>
    <dbReference type="NCBI Taxonomy" id="1702242"/>
    <lineage>
        <taxon>Bacteria</taxon>
        <taxon>Bacillati</taxon>
        <taxon>Bacillota</taxon>
        <taxon>Clostridia</taxon>
        <taxon>Thermoanaerobacterales</taxon>
        <taxon>Thermoanaerobacteraceae</taxon>
        <taxon>Thermoanaerobacterium</taxon>
    </lineage>
</organism>
<comment type="similarity">
    <text evidence="3 13">Belongs to the D-alanine--D-alanine ligase family.</text>
</comment>
<dbReference type="InterPro" id="IPR011095">
    <property type="entry name" value="Dala_Dala_lig_C"/>
</dbReference>
<keyword evidence="12 13" id="KW-0961">Cell wall biogenesis/degradation</keyword>
<evidence type="ECO:0000256" key="3">
    <source>
        <dbReference type="ARBA" id="ARBA00010871"/>
    </source>
</evidence>
<dbReference type="PANTHER" id="PTHR23132:SF25">
    <property type="entry name" value="D-ALANINE--D-ALANINE LIGASE A"/>
    <property type="match status" value="1"/>
</dbReference>
<gene>
    <name evidence="13" type="primary">ddl</name>
    <name evidence="16" type="ORF">J2Z80_001851</name>
</gene>
<dbReference type="Gene3D" id="3.30.470.20">
    <property type="entry name" value="ATP-grasp fold, B domain"/>
    <property type="match status" value="1"/>
</dbReference>
<protein>
    <recommendedName>
        <fullName evidence="13">D-alanine--D-alanine ligase</fullName>
        <ecNumber evidence="13">6.3.2.4</ecNumber>
    </recommendedName>
    <alternativeName>
        <fullName evidence="13">D-Ala-D-Ala ligase</fullName>
    </alternativeName>
    <alternativeName>
        <fullName evidence="13">D-alanylalanine synthetase</fullName>
    </alternativeName>
</protein>
<dbReference type="NCBIfam" id="TIGR01205">
    <property type="entry name" value="D_ala_D_alaTIGR"/>
    <property type="match status" value="1"/>
</dbReference>
<keyword evidence="10 13" id="KW-0573">Peptidoglycan synthesis</keyword>
<dbReference type="RefSeq" id="WP_209454099.1">
    <property type="nucleotide sequence ID" value="NZ_JAGGLT010000019.1"/>
</dbReference>
<comment type="cofactor">
    <cofactor evidence="2">
        <name>Mg(2+)</name>
        <dbReference type="ChEBI" id="CHEBI:18420"/>
    </cofactor>
</comment>
<comment type="caution">
    <text evidence="16">The sequence shown here is derived from an EMBL/GenBank/DDBJ whole genome shotgun (WGS) entry which is preliminary data.</text>
</comment>
<evidence type="ECO:0000256" key="1">
    <source>
        <dbReference type="ARBA" id="ARBA00001936"/>
    </source>
</evidence>
<comment type="function">
    <text evidence="13">Cell wall formation.</text>
</comment>
<dbReference type="InterPro" id="IPR013815">
    <property type="entry name" value="ATP_grasp_subdomain_1"/>
</dbReference>
<comment type="subcellular location">
    <subcellularLocation>
        <location evidence="13">Cytoplasm</location>
    </subcellularLocation>
</comment>
<dbReference type="InterPro" id="IPR005905">
    <property type="entry name" value="D_ala_D_ala"/>
</dbReference>
<dbReference type="SUPFAM" id="SSF56059">
    <property type="entry name" value="Glutathione synthetase ATP-binding domain-like"/>
    <property type="match status" value="1"/>
</dbReference>
<sequence>MEKLKVAVLFGGQSGEHEVSRVSATSIINNIDRDKYDVYMVGITKKGEWYLYNGDIEKIATGQWEKDAVPALIGPSTKYKGILVFKENGYEFYPIDVVFPVLHGPNGEDGTVQGLLELLEMPYVGPNVLSSSLCMDKVFSKRIFLEAGIPTPKFTVVYRKELNDSDNYEVIRKKTSKEIGYPCFVKPANMGSSVGITKVHNEGELFDALKFAAKYDRKIIVEEGIDAREIECSVLGNDNPEASVAGEIVPAHEFYDYDAKYFDEASKLFIPAPIPDVKMEEIRELAIKAYIALDARGMARVDFLMDKNTGKVYLNELNTIPGFTKISMYPKLWEASGKPYSKLIDELIQLALSAHKEKCTNW</sequence>
<keyword evidence="6 14" id="KW-0547">Nucleotide-binding</keyword>
<dbReference type="EC" id="6.3.2.4" evidence="13"/>
<evidence type="ECO:0000313" key="17">
    <source>
        <dbReference type="Proteomes" id="UP001166402"/>
    </source>
</evidence>
<proteinExistence type="inferred from homology"/>
<evidence type="ECO:0000256" key="10">
    <source>
        <dbReference type="ARBA" id="ARBA00022984"/>
    </source>
</evidence>
<dbReference type="InterPro" id="IPR016185">
    <property type="entry name" value="PreATP-grasp_dom_sf"/>
</dbReference>
<reference evidence="16" key="1">
    <citation type="submission" date="2021-03" db="EMBL/GenBank/DDBJ databases">
        <title>Genomic Encyclopedia of Type Strains, Phase IV (KMG-IV): sequencing the most valuable type-strain genomes for metagenomic binning, comparative biology and taxonomic classification.</title>
        <authorList>
            <person name="Goeker M."/>
        </authorList>
    </citation>
    <scope>NUCLEOTIDE SEQUENCE</scope>
    <source>
        <strain evidence="16">DSM 101588</strain>
    </source>
</reference>
<evidence type="ECO:0000313" key="16">
    <source>
        <dbReference type="EMBL" id="MBP2072320.1"/>
    </source>
</evidence>
<evidence type="ECO:0000256" key="5">
    <source>
        <dbReference type="ARBA" id="ARBA00022723"/>
    </source>
</evidence>
<evidence type="ECO:0000256" key="11">
    <source>
        <dbReference type="ARBA" id="ARBA00023211"/>
    </source>
</evidence>
<dbReference type="Pfam" id="PF07478">
    <property type="entry name" value="Dala_Dala_lig_C"/>
    <property type="match status" value="1"/>
</dbReference>